<feature type="transmembrane region" description="Helical" evidence="7">
    <location>
        <begin position="18"/>
        <end position="40"/>
    </location>
</feature>
<evidence type="ECO:0000256" key="1">
    <source>
        <dbReference type="ARBA" id="ARBA00004141"/>
    </source>
</evidence>
<protein>
    <recommendedName>
        <fullName evidence="8">Rhodopsin domain-containing protein</fullName>
    </recommendedName>
</protein>
<dbReference type="OrthoDB" id="3648173at2759"/>
<name>A0A2P5HNS3_DIAHE</name>
<evidence type="ECO:0000256" key="6">
    <source>
        <dbReference type="SAM" id="MobiDB-lite"/>
    </source>
</evidence>
<dbReference type="AlphaFoldDB" id="A0A2P5HNS3"/>
<reference evidence="9" key="1">
    <citation type="submission" date="2017-09" db="EMBL/GenBank/DDBJ databases">
        <title>Polyketide synthases of a Diaporthe helianthi virulent isolate.</title>
        <authorList>
            <person name="Baroncelli R."/>
        </authorList>
    </citation>
    <scope>NUCLEOTIDE SEQUENCE [LARGE SCALE GENOMIC DNA]</scope>
    <source>
        <strain evidence="9">7/96</strain>
    </source>
</reference>
<dbReference type="InParanoid" id="A0A2P5HNS3"/>
<feature type="domain" description="Rhodopsin" evidence="8">
    <location>
        <begin position="163"/>
        <end position="219"/>
    </location>
</feature>
<dbReference type="InterPro" id="IPR049326">
    <property type="entry name" value="Rhodopsin_dom_fungi"/>
</dbReference>
<comment type="similarity">
    <text evidence="5">Belongs to the SAT4 family.</text>
</comment>
<comment type="subcellular location">
    <subcellularLocation>
        <location evidence="1">Membrane</location>
        <topology evidence="1">Multi-pass membrane protein</topology>
    </subcellularLocation>
</comment>
<feature type="transmembrane region" description="Helical" evidence="7">
    <location>
        <begin position="52"/>
        <end position="77"/>
    </location>
</feature>
<dbReference type="STRING" id="158607.A0A2P5HNS3"/>
<dbReference type="EMBL" id="MAVT02001138">
    <property type="protein sequence ID" value="POS71906.1"/>
    <property type="molecule type" value="Genomic_DNA"/>
</dbReference>
<evidence type="ECO:0000256" key="7">
    <source>
        <dbReference type="SAM" id="Phobius"/>
    </source>
</evidence>
<dbReference type="PANTHER" id="PTHR33048:SF47">
    <property type="entry name" value="INTEGRAL MEMBRANE PROTEIN-RELATED"/>
    <property type="match status" value="1"/>
</dbReference>
<evidence type="ECO:0000256" key="5">
    <source>
        <dbReference type="ARBA" id="ARBA00038359"/>
    </source>
</evidence>
<proteinExistence type="inferred from homology"/>
<organism evidence="9 10">
    <name type="scientific">Diaporthe helianthi</name>
    <dbReference type="NCBI Taxonomy" id="158607"/>
    <lineage>
        <taxon>Eukaryota</taxon>
        <taxon>Fungi</taxon>
        <taxon>Dikarya</taxon>
        <taxon>Ascomycota</taxon>
        <taxon>Pezizomycotina</taxon>
        <taxon>Sordariomycetes</taxon>
        <taxon>Sordariomycetidae</taxon>
        <taxon>Diaporthales</taxon>
        <taxon>Diaporthaceae</taxon>
        <taxon>Diaporthe</taxon>
    </lineage>
</organism>
<feature type="region of interest" description="Disordered" evidence="6">
    <location>
        <begin position="224"/>
        <end position="267"/>
    </location>
</feature>
<sequence>MSTGNNAVSDPNESRQGNIIACAALTWLISAVVVASRFYLRGHLMKLLGPEDWVILAALFFSLAQSIGFIVGAALGLGKHFVAIPLENYPTLLESSWFTIIFYTCSLSLSKVSVVLLYLRTLTYDWTRKVLLGFMAIVIITGIINLILDFTACIPLNAFWDGICIVSIIRLIRLILLSTVEDRFDYSFTGVETTYWSIIEINTAIVCASIMTLKPLFNRIFTSSTRQTTGTPEDGMGGGGPGVHQHPHIPLPTIGSRPSRKVPPPLQTRHSWLSAQLAKLDKSLQSIDETRAAAADEEVNLRGPETPTPGSGGEHTGQLTWPASRASREPLGRDRLSHNSSITTPVEQRADEGPLR</sequence>
<dbReference type="Proteomes" id="UP000094444">
    <property type="component" value="Unassembled WGS sequence"/>
</dbReference>
<keyword evidence="3 7" id="KW-1133">Transmembrane helix</keyword>
<evidence type="ECO:0000313" key="9">
    <source>
        <dbReference type="EMBL" id="POS71906.1"/>
    </source>
</evidence>
<evidence type="ECO:0000256" key="4">
    <source>
        <dbReference type="ARBA" id="ARBA00023136"/>
    </source>
</evidence>
<accession>A0A2P5HNS3</accession>
<keyword evidence="2 7" id="KW-0812">Transmembrane</keyword>
<comment type="caution">
    <text evidence="9">The sequence shown here is derived from an EMBL/GenBank/DDBJ whole genome shotgun (WGS) entry which is preliminary data.</text>
</comment>
<dbReference type="Pfam" id="PF20684">
    <property type="entry name" value="Fung_rhodopsin"/>
    <property type="match status" value="2"/>
</dbReference>
<feature type="compositionally biased region" description="Basic and acidic residues" evidence="6">
    <location>
        <begin position="326"/>
        <end position="337"/>
    </location>
</feature>
<dbReference type="PANTHER" id="PTHR33048">
    <property type="entry name" value="PTH11-LIKE INTEGRAL MEMBRANE PROTEIN (AFU_ORTHOLOGUE AFUA_5G11245)"/>
    <property type="match status" value="1"/>
</dbReference>
<feature type="region of interest" description="Disordered" evidence="6">
    <location>
        <begin position="293"/>
        <end position="356"/>
    </location>
</feature>
<evidence type="ECO:0000256" key="3">
    <source>
        <dbReference type="ARBA" id="ARBA00022989"/>
    </source>
</evidence>
<feature type="transmembrane region" description="Helical" evidence="7">
    <location>
        <begin position="97"/>
        <end position="119"/>
    </location>
</feature>
<evidence type="ECO:0000256" key="2">
    <source>
        <dbReference type="ARBA" id="ARBA00022692"/>
    </source>
</evidence>
<feature type="domain" description="Rhodopsin" evidence="8">
    <location>
        <begin position="37"/>
        <end position="161"/>
    </location>
</feature>
<dbReference type="GO" id="GO:0016020">
    <property type="term" value="C:membrane"/>
    <property type="evidence" value="ECO:0007669"/>
    <property type="project" value="UniProtKB-SubCell"/>
</dbReference>
<feature type="transmembrane region" description="Helical" evidence="7">
    <location>
        <begin position="131"/>
        <end position="152"/>
    </location>
</feature>
<dbReference type="InterPro" id="IPR052337">
    <property type="entry name" value="SAT4-like"/>
</dbReference>
<evidence type="ECO:0000259" key="8">
    <source>
        <dbReference type="Pfam" id="PF20684"/>
    </source>
</evidence>
<evidence type="ECO:0000313" key="10">
    <source>
        <dbReference type="Proteomes" id="UP000094444"/>
    </source>
</evidence>
<keyword evidence="10" id="KW-1185">Reference proteome</keyword>
<gene>
    <name evidence="9" type="ORF">DHEL01_v209704</name>
</gene>
<keyword evidence="4 7" id="KW-0472">Membrane</keyword>